<accession>A0AAD5Y2S9</accession>
<protein>
    <submittedName>
        <fullName evidence="7">WD repeat-containing protein 90</fullName>
    </submittedName>
</protein>
<evidence type="ECO:0000256" key="1">
    <source>
        <dbReference type="ARBA" id="ARBA00004245"/>
    </source>
</evidence>
<dbReference type="GO" id="GO:0008352">
    <property type="term" value="C:katanin complex"/>
    <property type="evidence" value="ECO:0007669"/>
    <property type="project" value="TreeGrafter"/>
</dbReference>
<dbReference type="PANTHER" id="PTHR19845">
    <property type="entry name" value="KATANIN P80 SUBUNIT"/>
    <property type="match status" value="1"/>
</dbReference>
<dbReference type="PANTHER" id="PTHR19845:SF0">
    <property type="entry name" value="KATANIN P80 WD40 REPEAT-CONTAINING SUBUNIT B1"/>
    <property type="match status" value="1"/>
</dbReference>
<dbReference type="PROSITE" id="PS50082">
    <property type="entry name" value="WD_REPEATS_2"/>
    <property type="match status" value="4"/>
</dbReference>
<dbReference type="PROSITE" id="PS50294">
    <property type="entry name" value="WD_REPEATS_REGION"/>
    <property type="match status" value="2"/>
</dbReference>
<dbReference type="Pfam" id="PF13925">
    <property type="entry name" value="Katanin_con80"/>
    <property type="match status" value="1"/>
</dbReference>
<dbReference type="Proteomes" id="UP001211065">
    <property type="component" value="Unassembled WGS sequence"/>
</dbReference>
<dbReference type="InterPro" id="IPR028021">
    <property type="entry name" value="Katanin_C-terminal"/>
</dbReference>
<keyword evidence="8" id="KW-1185">Reference proteome</keyword>
<dbReference type="SUPFAM" id="SSF50978">
    <property type="entry name" value="WD40 repeat-like"/>
    <property type="match status" value="1"/>
</dbReference>
<comment type="caution">
    <text evidence="7">The sequence shown here is derived from an EMBL/GenBank/DDBJ whole genome shotgun (WGS) entry which is preliminary data.</text>
</comment>
<feature type="compositionally biased region" description="Low complexity" evidence="5">
    <location>
        <begin position="641"/>
        <end position="652"/>
    </location>
</feature>
<dbReference type="CDD" id="cd00200">
    <property type="entry name" value="WD40"/>
    <property type="match status" value="1"/>
</dbReference>
<sequence>MNRPSKIHEFVAHSSNVKCLKLGNKSGRILATGGEDNKVNIWAVGKSTPIMSLNGHSSAIDSVALDSQEEICVAGLSSGILKLWDLESAKIIRQLNGHKTSVNCLEFHPYGDFFASSDSECIKVWDVRRKASIQTYNCLTEASTIKITPDGKWIGFGSKDGSIKLWDMTAGKLLTSLNNHTESVVSIDFSPVEVSLFSVGLDGQMYLTDLQNFENVGLANISSCRDPSYPGIPKAATFHQSGKGIFILQTWSWKSDILKCEDLLSTSWSNIKDLKILEEDNRLICASCDQNFVGLWGMNLNNLKVFQEERHHLSSSPLPLPKISRKTLSNANILNSREDIVEANIKSPNPLRKSSSGLKAVEKSNDSLNYNQQGENFINSETINYNNIDNTKRKSSINDIHTEIPPVSKLTRDQDILDALSVTKFSTFTILKTRLQNLKIVKESWDESFEHGQINLRTSLETLILINDPAIWCDLLRIIVLQPKLINSLDLCEMLLPVLGELLFDSRQEYILITCNTIKMLIKSFAELILTTLKNSERYQGIDLNREERVKKQKMKLLQNPQVNTLNETYNQELVQIEFLKKHLDANQSNINQIPRCDTAKMPNNKLSIKVDSALNFFGACPSSSSTSNSNNLVENFDDNSSSSVKSESMNRNNRENSFAK</sequence>
<dbReference type="InterPro" id="IPR015943">
    <property type="entry name" value="WD40/YVTN_repeat-like_dom_sf"/>
</dbReference>
<keyword evidence="3" id="KW-0206">Cytoskeleton</keyword>
<evidence type="ECO:0000256" key="2">
    <source>
        <dbReference type="ARBA" id="ARBA00022490"/>
    </source>
</evidence>
<dbReference type="InterPro" id="IPR001680">
    <property type="entry name" value="WD40_rpt"/>
</dbReference>
<dbReference type="Pfam" id="PF00400">
    <property type="entry name" value="WD40"/>
    <property type="match status" value="5"/>
</dbReference>
<evidence type="ECO:0000313" key="7">
    <source>
        <dbReference type="EMBL" id="KAJ3225132.1"/>
    </source>
</evidence>
<dbReference type="EMBL" id="JADGJW010000070">
    <property type="protein sequence ID" value="KAJ3225132.1"/>
    <property type="molecule type" value="Genomic_DNA"/>
</dbReference>
<feature type="repeat" description="WD" evidence="4">
    <location>
        <begin position="95"/>
        <end position="135"/>
    </location>
</feature>
<feature type="repeat" description="WD" evidence="4">
    <location>
        <begin position="144"/>
        <end position="176"/>
    </location>
</feature>
<proteinExistence type="predicted"/>
<evidence type="ECO:0000313" key="8">
    <source>
        <dbReference type="Proteomes" id="UP001211065"/>
    </source>
</evidence>
<dbReference type="SMART" id="SM00320">
    <property type="entry name" value="WD40"/>
    <property type="match status" value="6"/>
</dbReference>
<evidence type="ECO:0000256" key="3">
    <source>
        <dbReference type="ARBA" id="ARBA00023212"/>
    </source>
</evidence>
<evidence type="ECO:0000256" key="4">
    <source>
        <dbReference type="PROSITE-ProRule" id="PRU00221"/>
    </source>
</evidence>
<feature type="repeat" description="WD" evidence="4">
    <location>
        <begin position="10"/>
        <end position="52"/>
    </location>
</feature>
<dbReference type="AlphaFoldDB" id="A0AAD5Y2S9"/>
<dbReference type="GO" id="GO:0007019">
    <property type="term" value="P:microtubule depolymerization"/>
    <property type="evidence" value="ECO:0007669"/>
    <property type="project" value="TreeGrafter"/>
</dbReference>
<dbReference type="GO" id="GO:0008017">
    <property type="term" value="F:microtubule binding"/>
    <property type="evidence" value="ECO:0007669"/>
    <property type="project" value="InterPro"/>
</dbReference>
<dbReference type="InterPro" id="IPR036322">
    <property type="entry name" value="WD40_repeat_dom_sf"/>
</dbReference>
<reference evidence="7" key="1">
    <citation type="submission" date="2020-05" db="EMBL/GenBank/DDBJ databases">
        <title>Phylogenomic resolution of chytrid fungi.</title>
        <authorList>
            <person name="Stajich J.E."/>
            <person name="Amses K."/>
            <person name="Simmons R."/>
            <person name="Seto K."/>
            <person name="Myers J."/>
            <person name="Bonds A."/>
            <person name="Quandt C.A."/>
            <person name="Barry K."/>
            <person name="Liu P."/>
            <person name="Grigoriev I."/>
            <person name="Longcore J.E."/>
            <person name="James T.Y."/>
        </authorList>
    </citation>
    <scope>NUCLEOTIDE SEQUENCE</scope>
    <source>
        <strain evidence="7">JEL0476</strain>
    </source>
</reference>
<comment type="subcellular location">
    <subcellularLocation>
        <location evidence="1">Cytoplasm</location>
        <location evidence="1">Cytoskeleton</location>
    </subcellularLocation>
</comment>
<organism evidence="7 8">
    <name type="scientific">Clydaea vesicula</name>
    <dbReference type="NCBI Taxonomy" id="447962"/>
    <lineage>
        <taxon>Eukaryota</taxon>
        <taxon>Fungi</taxon>
        <taxon>Fungi incertae sedis</taxon>
        <taxon>Chytridiomycota</taxon>
        <taxon>Chytridiomycota incertae sedis</taxon>
        <taxon>Chytridiomycetes</taxon>
        <taxon>Lobulomycetales</taxon>
        <taxon>Lobulomycetaceae</taxon>
        <taxon>Clydaea</taxon>
    </lineage>
</organism>
<dbReference type="FunFam" id="2.130.10.10:FF:000462">
    <property type="entry name" value="Katanin p80 WD40 repeat-containing subunit B1"/>
    <property type="match status" value="1"/>
</dbReference>
<gene>
    <name evidence="7" type="primary">WDR90</name>
    <name evidence="7" type="ORF">HK099_007337</name>
</gene>
<dbReference type="Gene3D" id="2.130.10.10">
    <property type="entry name" value="YVTN repeat-like/Quinoprotein amine dehydrogenase"/>
    <property type="match status" value="2"/>
</dbReference>
<evidence type="ECO:0000256" key="5">
    <source>
        <dbReference type="SAM" id="MobiDB-lite"/>
    </source>
</evidence>
<feature type="domain" description="Katanin p80 subunit C-terminal" evidence="6">
    <location>
        <begin position="427"/>
        <end position="563"/>
    </location>
</feature>
<feature type="repeat" description="WD" evidence="4">
    <location>
        <begin position="53"/>
        <end position="94"/>
    </location>
</feature>
<keyword evidence="2" id="KW-0963">Cytoplasm</keyword>
<keyword evidence="4" id="KW-0853">WD repeat</keyword>
<name>A0AAD5Y2S9_9FUNG</name>
<evidence type="ECO:0000259" key="6">
    <source>
        <dbReference type="Pfam" id="PF13925"/>
    </source>
</evidence>
<feature type="region of interest" description="Disordered" evidence="5">
    <location>
        <begin position="624"/>
        <end position="661"/>
    </location>
</feature>